<dbReference type="CDD" id="cd06257">
    <property type="entry name" value="DnaJ"/>
    <property type="match status" value="1"/>
</dbReference>
<dbReference type="SUPFAM" id="SSF46565">
    <property type="entry name" value="Chaperone J-domain"/>
    <property type="match status" value="1"/>
</dbReference>
<dbReference type="AlphaFoldDB" id="A0A7H9AVE9"/>
<sequence length="328" mass="38196">MLLQRNVPFIYRYRRACTAQLKTRSTLSFSKNVLIKLNFRFFAIPANYAESHNEGGNVHHDTRWPNHENPTPYEVFGITQQECSSSRNINKSILKKRFHEYAKLYHPDISQNVRIIRSPIKQKQLGGSLLSFDEKVLRFKIMTQAYEILSDTGRRNLYDLTKSNWAYGPQSSSTYASSHAYPSSHGYQTNSTYEYWNAGTWEEMNDLNKGTQEREKLDPWTVFLWLCGLVVCLEATALLTRIENSLTSQQYTHEETEFDLAQSYSNYGLDSDKFSRLRRFLWFRTYGLYRAKDDLDREAEKNEGLVQDLIKATAEKDNGACKFSASKK</sequence>
<organism evidence="2 3">
    <name type="scientific">Zygotorulaspora mrakii</name>
    <name type="common">Zygosaccharomyces mrakii</name>
    <dbReference type="NCBI Taxonomy" id="42260"/>
    <lineage>
        <taxon>Eukaryota</taxon>
        <taxon>Fungi</taxon>
        <taxon>Dikarya</taxon>
        <taxon>Ascomycota</taxon>
        <taxon>Saccharomycotina</taxon>
        <taxon>Saccharomycetes</taxon>
        <taxon>Saccharomycetales</taxon>
        <taxon>Saccharomycetaceae</taxon>
        <taxon>Zygotorulaspora</taxon>
    </lineage>
</organism>
<evidence type="ECO:0000313" key="3">
    <source>
        <dbReference type="Proteomes" id="UP000509704"/>
    </source>
</evidence>
<evidence type="ECO:0000259" key="1">
    <source>
        <dbReference type="PROSITE" id="PS50076"/>
    </source>
</evidence>
<keyword evidence="3" id="KW-1185">Reference proteome</keyword>
<dbReference type="Proteomes" id="UP000509704">
    <property type="component" value="Chromosome 1"/>
</dbReference>
<proteinExistence type="predicted"/>
<dbReference type="PROSITE" id="PS00636">
    <property type="entry name" value="DNAJ_1"/>
    <property type="match status" value="1"/>
</dbReference>
<dbReference type="Gene3D" id="1.10.287.110">
    <property type="entry name" value="DnaJ domain"/>
    <property type="match status" value="1"/>
</dbReference>
<dbReference type="KEGG" id="zmk:HG535_0A02340"/>
<feature type="domain" description="J" evidence="1">
    <location>
        <begin position="71"/>
        <end position="162"/>
    </location>
</feature>
<protein>
    <recommendedName>
        <fullName evidence="1">J domain-containing protein</fullName>
    </recommendedName>
</protein>
<dbReference type="InterPro" id="IPR001623">
    <property type="entry name" value="DnaJ_domain"/>
</dbReference>
<dbReference type="PROSITE" id="PS50076">
    <property type="entry name" value="DNAJ_2"/>
    <property type="match status" value="1"/>
</dbReference>
<dbReference type="OrthoDB" id="445556at2759"/>
<dbReference type="GeneID" id="59233932"/>
<dbReference type="InterPro" id="IPR036869">
    <property type="entry name" value="J_dom_sf"/>
</dbReference>
<evidence type="ECO:0000313" key="2">
    <source>
        <dbReference type="EMBL" id="QLG70296.1"/>
    </source>
</evidence>
<dbReference type="InterPro" id="IPR018253">
    <property type="entry name" value="DnaJ_domain_CS"/>
</dbReference>
<dbReference type="SMART" id="SM00271">
    <property type="entry name" value="DnaJ"/>
    <property type="match status" value="1"/>
</dbReference>
<dbReference type="RefSeq" id="XP_037142024.1">
    <property type="nucleotide sequence ID" value="XM_037286129.1"/>
</dbReference>
<accession>A0A7H9AVE9</accession>
<name>A0A7H9AVE9_ZYGMR</name>
<gene>
    <name evidence="2" type="ORF">HG535_0A02340</name>
</gene>
<dbReference type="EMBL" id="CP058604">
    <property type="protein sequence ID" value="QLG70296.1"/>
    <property type="molecule type" value="Genomic_DNA"/>
</dbReference>
<reference evidence="2 3" key="1">
    <citation type="submission" date="2020-07" db="EMBL/GenBank/DDBJ databases">
        <title>The yeast mating-type switching endonuclease HO is a domesticated member of an unorthodox homing genetic element family.</title>
        <authorList>
            <person name="Coughlan A.Y."/>
            <person name="Lombardi L."/>
            <person name="Braun-Galleani S."/>
            <person name="Martos A.R."/>
            <person name="Galeote V."/>
            <person name="Bigey F."/>
            <person name="Dequin S."/>
            <person name="Byrne K.P."/>
            <person name="Wolfe K.H."/>
        </authorList>
    </citation>
    <scope>NUCLEOTIDE SEQUENCE [LARGE SCALE GENOMIC DNA]</scope>
    <source>
        <strain evidence="2 3">NRRL Y-6702</strain>
    </source>
</reference>